<feature type="compositionally biased region" description="Basic and acidic residues" evidence="1">
    <location>
        <begin position="488"/>
        <end position="501"/>
    </location>
</feature>
<feature type="compositionally biased region" description="Basic and acidic residues" evidence="1">
    <location>
        <begin position="551"/>
        <end position="576"/>
    </location>
</feature>
<feature type="region of interest" description="Disordered" evidence="1">
    <location>
        <begin position="310"/>
        <end position="386"/>
    </location>
</feature>
<proteinExistence type="predicted"/>
<feature type="region of interest" description="Disordered" evidence="1">
    <location>
        <begin position="198"/>
        <end position="239"/>
    </location>
</feature>
<feature type="region of interest" description="Disordered" evidence="1">
    <location>
        <begin position="1"/>
        <end position="26"/>
    </location>
</feature>
<protein>
    <submittedName>
        <fullName evidence="2">Uncharacterized protein</fullName>
    </submittedName>
</protein>
<feature type="compositionally biased region" description="Low complexity" evidence="1">
    <location>
        <begin position="311"/>
        <end position="321"/>
    </location>
</feature>
<reference evidence="2 3" key="1">
    <citation type="journal article" date="2024" name="Commun. Biol.">
        <title>Comparative genomic analysis of thermophilic fungi reveals convergent evolutionary adaptations and gene losses.</title>
        <authorList>
            <person name="Steindorff A.S."/>
            <person name="Aguilar-Pontes M.V."/>
            <person name="Robinson A.J."/>
            <person name="Andreopoulos B."/>
            <person name="LaButti K."/>
            <person name="Kuo A."/>
            <person name="Mondo S."/>
            <person name="Riley R."/>
            <person name="Otillar R."/>
            <person name="Haridas S."/>
            <person name="Lipzen A."/>
            <person name="Grimwood J."/>
            <person name="Schmutz J."/>
            <person name="Clum A."/>
            <person name="Reid I.D."/>
            <person name="Moisan M.C."/>
            <person name="Butler G."/>
            <person name="Nguyen T.T.M."/>
            <person name="Dewar K."/>
            <person name="Conant G."/>
            <person name="Drula E."/>
            <person name="Henrissat B."/>
            <person name="Hansel C."/>
            <person name="Singer S."/>
            <person name="Hutchinson M.I."/>
            <person name="de Vries R.P."/>
            <person name="Natvig D.O."/>
            <person name="Powell A.J."/>
            <person name="Tsang A."/>
            <person name="Grigoriev I.V."/>
        </authorList>
    </citation>
    <scope>NUCLEOTIDE SEQUENCE [LARGE SCALE GENOMIC DNA]</scope>
    <source>
        <strain evidence="2 3">ATCC 24622</strain>
    </source>
</reference>
<evidence type="ECO:0000256" key="1">
    <source>
        <dbReference type="SAM" id="MobiDB-lite"/>
    </source>
</evidence>
<organism evidence="2 3">
    <name type="scientific">Phialemonium thermophilum</name>
    <dbReference type="NCBI Taxonomy" id="223376"/>
    <lineage>
        <taxon>Eukaryota</taxon>
        <taxon>Fungi</taxon>
        <taxon>Dikarya</taxon>
        <taxon>Ascomycota</taxon>
        <taxon>Pezizomycotina</taxon>
        <taxon>Sordariomycetes</taxon>
        <taxon>Sordariomycetidae</taxon>
        <taxon>Cephalothecales</taxon>
        <taxon>Cephalothecaceae</taxon>
        <taxon>Phialemonium</taxon>
    </lineage>
</organism>
<dbReference type="Proteomes" id="UP001586593">
    <property type="component" value="Unassembled WGS sequence"/>
</dbReference>
<feature type="region of interest" description="Disordered" evidence="1">
    <location>
        <begin position="259"/>
        <end position="281"/>
    </location>
</feature>
<name>A0ABR3XWF9_9PEZI</name>
<evidence type="ECO:0000313" key="2">
    <source>
        <dbReference type="EMBL" id="KAL1880005.1"/>
    </source>
</evidence>
<comment type="caution">
    <text evidence="2">The sequence shown here is derived from an EMBL/GenBank/DDBJ whole genome shotgun (WGS) entry which is preliminary data.</text>
</comment>
<feature type="region of interest" description="Disordered" evidence="1">
    <location>
        <begin position="98"/>
        <end position="181"/>
    </location>
</feature>
<feature type="compositionally biased region" description="Basic and acidic residues" evidence="1">
    <location>
        <begin position="600"/>
        <end position="620"/>
    </location>
</feature>
<accession>A0ABR3XWF9</accession>
<feature type="region of interest" description="Disordered" evidence="1">
    <location>
        <begin position="400"/>
        <end position="646"/>
    </location>
</feature>
<sequence>MAFTGEILDSDDDGEPVDPVDPVHSPLHLETRATEFTADLGDAVTTVDSGATGSTSQSFFQSIYEEQRIVATDKESVAGVERSSDVVEDKDAELRTHVVRQQNAVRNSSSLTSITDPPRKRVKKSHNRASVVDLTQVTTPGRARSSDRPEDLWDVPSSPLPQLFEANRPALPKASEQGERRKLTELDCLAFPATHEGEEVVPWQSRPSPGRRKSRRSDLAKTMRLPRRVASSNERGDDAAYHDDVNQEISLIQIPDTEKIPPLSQIPHDSSKHRTFSGKETGIGSTTSSLYIVQSALTASQRQTYQYINPSSEAESENSASRLPVSDGKKIESVHDSSGTTTIAYTTPSRYASSGLCPQARNIGTASSVDARRRSQRADGWCPTSSPDIVAGPYHHLTRDCTQQESPTSRRTVSDTGPADQLSESLGDISGKADESGGTMPLCDINRDPRWGVPERDVLDRVSEAKDLGSAPVGHPPKVAGATKRGRKKEETEPVPTREDEASLCGVGHIPVCECPVKNIEREEKPKKKRGRPRKSTTTPQVEQQPASSVRKLEKEEEGPHRNQQTGKREQSEVKDAPVVADDNTFGSSDPGGGQGGCYADRDDHSQRDQYLEPLREEASTHGLMSEKGTDESRKPAGQKDCSGQVPTATVGKVQYRVGLSRKSRIAPLLKSLRK</sequence>
<feature type="compositionally biased region" description="Polar residues" evidence="1">
    <location>
        <begin position="99"/>
        <end position="115"/>
    </location>
</feature>
<feature type="compositionally biased region" description="Basic and acidic residues" evidence="1">
    <location>
        <begin position="445"/>
        <end position="467"/>
    </location>
</feature>
<gene>
    <name evidence="2" type="ORF">VTK73DRAFT_6395</name>
</gene>
<keyword evidence="3" id="KW-1185">Reference proteome</keyword>
<feature type="compositionally biased region" description="Polar residues" evidence="1">
    <location>
        <begin position="336"/>
        <end position="352"/>
    </location>
</feature>
<dbReference type="EMBL" id="JAZHXJ010000036">
    <property type="protein sequence ID" value="KAL1880005.1"/>
    <property type="molecule type" value="Genomic_DNA"/>
</dbReference>
<feature type="compositionally biased region" description="Polar residues" evidence="1">
    <location>
        <begin position="400"/>
        <end position="415"/>
    </location>
</feature>
<feature type="compositionally biased region" description="Acidic residues" evidence="1">
    <location>
        <begin position="8"/>
        <end position="18"/>
    </location>
</feature>
<evidence type="ECO:0000313" key="3">
    <source>
        <dbReference type="Proteomes" id="UP001586593"/>
    </source>
</evidence>